<comment type="caution">
    <text evidence="2">The sequence shown here is derived from an EMBL/GenBank/DDBJ whole genome shotgun (WGS) entry which is preliminary data.</text>
</comment>
<accession>A0A4S5ES48</accession>
<keyword evidence="3" id="KW-1185">Reference proteome</keyword>
<evidence type="ECO:0000313" key="2">
    <source>
        <dbReference type="EMBL" id="THJ75247.1"/>
    </source>
</evidence>
<dbReference type="EMBL" id="SSXH01000103">
    <property type="protein sequence ID" value="THJ75247.1"/>
    <property type="molecule type" value="Genomic_DNA"/>
</dbReference>
<proteinExistence type="predicted"/>
<reference evidence="2 3" key="1">
    <citation type="submission" date="2019-04" db="EMBL/GenBank/DDBJ databases">
        <title>Draft genome sequences for three unisolated Alnus-infective Frankia Sp+ strains, AgTrS, AiOr and AvVan, the first sequenced Frankia strains able to sporulate in-planta.</title>
        <authorList>
            <person name="Bethencourt L."/>
            <person name="Vautrin F."/>
            <person name="Taib N."/>
            <person name="Dubost A."/>
            <person name="Castro-Garcia L."/>
            <person name="Imbaud O."/>
            <person name="Abrouk D."/>
            <person name="Fournier P."/>
            <person name="Briolay J."/>
            <person name="Nguyen A."/>
            <person name="Normand P."/>
            <person name="Fernandez M.P."/>
            <person name="Brochier-Armanet C."/>
            <person name="Herrera-Belaroussi A."/>
        </authorList>
    </citation>
    <scope>NUCLEOTIDE SEQUENCE [LARGE SCALE GENOMIC DNA]</scope>
    <source>
        <strain evidence="2 3">AvVan</strain>
    </source>
</reference>
<dbReference type="AlphaFoldDB" id="A0A4S5ES48"/>
<sequence length="178" mass="17653">MLAEATLRLAAAQSAEGEVLPASLRLETRGEWPHPPVPIPVADVALGGPVSPTTPRIPPGRGAAPPTAPRPQAVRSSDGPAVAGSTEGGDGLLLHARAWTPVEGSPSPVADGRLRIPRPAVRRVAGAITAADGRVLAVMTAACSIVAVTTAPGREPMVGTGAAAGELATVPPAHPAAT</sequence>
<protein>
    <submittedName>
        <fullName evidence="2">Uncharacterized protein</fullName>
    </submittedName>
</protein>
<dbReference type="Proteomes" id="UP000305282">
    <property type="component" value="Unassembled WGS sequence"/>
</dbReference>
<gene>
    <name evidence="2" type="ORF">E7Y31_06640</name>
</gene>
<evidence type="ECO:0000313" key="3">
    <source>
        <dbReference type="Proteomes" id="UP000305282"/>
    </source>
</evidence>
<feature type="non-terminal residue" evidence="2">
    <location>
        <position position="178"/>
    </location>
</feature>
<evidence type="ECO:0000256" key="1">
    <source>
        <dbReference type="SAM" id="MobiDB-lite"/>
    </source>
</evidence>
<name>A0A4S5ES48_9ACTN</name>
<feature type="region of interest" description="Disordered" evidence="1">
    <location>
        <begin position="44"/>
        <end position="89"/>
    </location>
</feature>
<organism evidence="2 3">
    <name type="scientific">Candidatus Frankia alpina</name>
    <dbReference type="NCBI Taxonomy" id="2699483"/>
    <lineage>
        <taxon>Bacteria</taxon>
        <taxon>Bacillati</taxon>
        <taxon>Actinomycetota</taxon>
        <taxon>Actinomycetes</taxon>
        <taxon>Frankiales</taxon>
        <taxon>Frankiaceae</taxon>
        <taxon>Frankia</taxon>
    </lineage>
</organism>